<sequence length="261" mass="28379">MSAPLSSAPLSGGLDLRSRPKPLGDEAQPQAKRPSIVMRKFEVTSLRSDGEVCRAEHIGPAIPTFEAAFSAFAHGTLITTTRGPVAVEDLEPGMKLITRDHGSQRLVWLGSMKIVPKFAETTAHDARMTRIMANSFGFTRPERDLMVGPGARMLKAGAVLSDVEPLLMPVNQMSDGMNVIDIVPPSAVDVYHIGLERHATVLANGLHMESFHPGEQFQRNMGQNMLSLFLSFFPHITEPEDFGPLSYARKPLVAPSGLEVA</sequence>
<keyword evidence="4" id="KW-1185">Reference proteome</keyword>
<evidence type="ECO:0000313" key="4">
    <source>
        <dbReference type="Proteomes" id="UP000428330"/>
    </source>
</evidence>
<dbReference type="EMBL" id="CP034348">
    <property type="protein sequence ID" value="QGX97423.1"/>
    <property type="molecule type" value="Genomic_DNA"/>
</dbReference>
<dbReference type="OrthoDB" id="6305173at2"/>
<proteinExistence type="predicted"/>
<evidence type="ECO:0000259" key="2">
    <source>
        <dbReference type="Pfam" id="PF13403"/>
    </source>
</evidence>
<dbReference type="InterPro" id="IPR036844">
    <property type="entry name" value="Hint_dom_sf"/>
</dbReference>
<reference evidence="4" key="1">
    <citation type="submission" date="2018-12" db="EMBL/GenBank/DDBJ databases">
        <title>Complete genome sequence of Roseovarius sp. MME-070.</title>
        <authorList>
            <person name="Nam Y.-D."/>
            <person name="Kang J."/>
            <person name="Chung W.-H."/>
            <person name="Park Y.S."/>
        </authorList>
    </citation>
    <scope>NUCLEOTIDE SEQUENCE [LARGE SCALE GENOMIC DNA]</scope>
    <source>
        <strain evidence="4">MME-070</strain>
    </source>
</reference>
<organism evidence="3 4">
    <name type="scientific">Roseovarius faecimaris</name>
    <dbReference type="NCBI Taxonomy" id="2494550"/>
    <lineage>
        <taxon>Bacteria</taxon>
        <taxon>Pseudomonadati</taxon>
        <taxon>Pseudomonadota</taxon>
        <taxon>Alphaproteobacteria</taxon>
        <taxon>Rhodobacterales</taxon>
        <taxon>Roseobacteraceae</taxon>
        <taxon>Roseovarius</taxon>
    </lineage>
</organism>
<dbReference type="Pfam" id="PF13403">
    <property type="entry name" value="Hint_2"/>
    <property type="match status" value="1"/>
</dbReference>
<dbReference type="RefSeq" id="WP_157706059.1">
    <property type="nucleotide sequence ID" value="NZ_CP034348.1"/>
</dbReference>
<protein>
    <recommendedName>
        <fullName evidence="2">Hedgehog/Intein (Hint) domain-containing protein</fullName>
    </recommendedName>
</protein>
<evidence type="ECO:0000256" key="1">
    <source>
        <dbReference type="SAM" id="MobiDB-lite"/>
    </source>
</evidence>
<evidence type="ECO:0000313" key="3">
    <source>
        <dbReference type="EMBL" id="QGX97423.1"/>
    </source>
</evidence>
<dbReference type="KEGG" id="rom:EI983_03650"/>
<gene>
    <name evidence="3" type="ORF">EI983_03650</name>
</gene>
<accession>A0A6I6INM7</accession>
<dbReference type="InterPro" id="IPR028992">
    <property type="entry name" value="Hedgehog/Intein_dom"/>
</dbReference>
<dbReference type="Proteomes" id="UP000428330">
    <property type="component" value="Chromosome"/>
</dbReference>
<dbReference type="AlphaFoldDB" id="A0A6I6INM7"/>
<name>A0A6I6INM7_9RHOB</name>
<dbReference type="SUPFAM" id="SSF51294">
    <property type="entry name" value="Hedgehog/intein (Hint) domain"/>
    <property type="match status" value="1"/>
</dbReference>
<feature type="region of interest" description="Disordered" evidence="1">
    <location>
        <begin position="1"/>
        <end position="34"/>
    </location>
</feature>
<feature type="domain" description="Hedgehog/Intein (Hint)" evidence="2">
    <location>
        <begin position="71"/>
        <end position="214"/>
    </location>
</feature>